<evidence type="ECO:0000256" key="9">
    <source>
        <dbReference type="RuleBase" id="RU369079"/>
    </source>
</evidence>
<sequence length="167" mass="18712">MMKIWNRLELLLIGVLGAAALTVGTAQVIGRYVNKNFAFINGEEVVVYLTVWAVFLASSQLVRTDGHVRPDVVLRLLPPQGQRWVEAFNCCVAILFCGGLAYCGFQVADVARSLDERSITGLEFPMWIYYSAILTGAVLMLLRYLIKLYLLVFRFDPATMVIAVHDH</sequence>
<keyword evidence="2 9" id="KW-0813">Transport</keyword>
<dbReference type="AlphaFoldDB" id="A0A1E3ERA7"/>
<dbReference type="GO" id="GO:0015740">
    <property type="term" value="P:C4-dicarboxylate transport"/>
    <property type="evidence" value="ECO:0007669"/>
    <property type="project" value="TreeGrafter"/>
</dbReference>
<comment type="similarity">
    <text evidence="8 9">Belongs to the TRAP transporter small permease family.</text>
</comment>
<evidence type="ECO:0000256" key="3">
    <source>
        <dbReference type="ARBA" id="ARBA00022475"/>
    </source>
</evidence>
<dbReference type="GO" id="GO:0022857">
    <property type="term" value="F:transmembrane transporter activity"/>
    <property type="evidence" value="ECO:0007669"/>
    <property type="project" value="UniProtKB-UniRule"/>
</dbReference>
<comment type="function">
    <text evidence="9">Part of the tripartite ATP-independent periplasmic (TRAP) transport system.</text>
</comment>
<evidence type="ECO:0000313" key="11">
    <source>
        <dbReference type="EMBL" id="MBP1294490.1"/>
    </source>
</evidence>
<proteinExistence type="inferred from homology"/>
<keyword evidence="4 9" id="KW-0997">Cell inner membrane</keyword>
<evidence type="ECO:0000259" key="10">
    <source>
        <dbReference type="Pfam" id="PF04290"/>
    </source>
</evidence>
<dbReference type="eggNOG" id="COG3090">
    <property type="taxonomic scope" value="Bacteria"/>
</dbReference>
<reference evidence="11" key="1">
    <citation type="submission" date="2021-02" db="EMBL/GenBank/DDBJ databases">
        <title>Genomic Encyclopedia of Type Strains, Phase IV (KMG-V): Genome sequencing to study the core and pangenomes of soil and plant-associated prokaryotes.</title>
        <authorList>
            <person name="Whitman W."/>
        </authorList>
    </citation>
    <scope>NUCLEOTIDE SEQUENCE</scope>
    <source>
        <strain evidence="11">USDA 406</strain>
    </source>
</reference>
<feature type="transmembrane region" description="Helical" evidence="9">
    <location>
        <begin position="45"/>
        <end position="63"/>
    </location>
</feature>
<evidence type="ECO:0000313" key="12">
    <source>
        <dbReference type="Proteomes" id="UP000673383"/>
    </source>
</evidence>
<dbReference type="GO" id="GO:0005886">
    <property type="term" value="C:plasma membrane"/>
    <property type="evidence" value="ECO:0007669"/>
    <property type="project" value="UniProtKB-SubCell"/>
</dbReference>
<evidence type="ECO:0000256" key="4">
    <source>
        <dbReference type="ARBA" id="ARBA00022519"/>
    </source>
</evidence>
<dbReference type="InterPro" id="IPR055348">
    <property type="entry name" value="DctQ"/>
</dbReference>
<gene>
    <name evidence="11" type="ORF">JOH49_004243</name>
</gene>
<dbReference type="PANTHER" id="PTHR35011">
    <property type="entry name" value="2,3-DIKETO-L-GULONATE TRAP TRANSPORTER SMALL PERMEASE PROTEIN YIAM"/>
    <property type="match status" value="1"/>
</dbReference>
<evidence type="ECO:0000256" key="5">
    <source>
        <dbReference type="ARBA" id="ARBA00022692"/>
    </source>
</evidence>
<evidence type="ECO:0000256" key="2">
    <source>
        <dbReference type="ARBA" id="ARBA00022448"/>
    </source>
</evidence>
<evidence type="ECO:0000256" key="6">
    <source>
        <dbReference type="ARBA" id="ARBA00022989"/>
    </source>
</evidence>
<keyword evidence="3" id="KW-1003">Cell membrane</keyword>
<dbReference type="Proteomes" id="UP000673383">
    <property type="component" value="Unassembled WGS sequence"/>
</dbReference>
<comment type="caution">
    <text evidence="11">The sequence shown here is derived from an EMBL/GenBank/DDBJ whole genome shotgun (WGS) entry which is preliminary data.</text>
</comment>
<keyword evidence="5 9" id="KW-0812">Transmembrane</keyword>
<evidence type="ECO:0000256" key="1">
    <source>
        <dbReference type="ARBA" id="ARBA00004429"/>
    </source>
</evidence>
<comment type="subunit">
    <text evidence="9">The complex comprises the extracytoplasmic solute receptor protein and the two transmembrane proteins.</text>
</comment>
<organism evidence="11 12">
    <name type="scientific">Bradyrhizobium elkanii</name>
    <dbReference type="NCBI Taxonomy" id="29448"/>
    <lineage>
        <taxon>Bacteria</taxon>
        <taxon>Pseudomonadati</taxon>
        <taxon>Pseudomonadota</taxon>
        <taxon>Alphaproteobacteria</taxon>
        <taxon>Hyphomicrobiales</taxon>
        <taxon>Nitrobacteraceae</taxon>
        <taxon>Bradyrhizobium</taxon>
    </lineage>
</organism>
<feature type="transmembrane region" description="Helical" evidence="9">
    <location>
        <begin position="127"/>
        <end position="146"/>
    </location>
</feature>
<comment type="caution">
    <text evidence="9">Lacks conserved residue(s) required for the propagation of feature annotation.</text>
</comment>
<dbReference type="PANTHER" id="PTHR35011:SF2">
    <property type="entry name" value="2,3-DIKETO-L-GULONATE TRAP TRANSPORTER SMALL PERMEASE PROTEIN YIAM"/>
    <property type="match status" value="1"/>
</dbReference>
<feature type="domain" description="Tripartite ATP-independent periplasmic transporters DctQ component" evidence="10">
    <location>
        <begin position="23"/>
        <end position="152"/>
    </location>
</feature>
<comment type="subcellular location">
    <subcellularLocation>
        <location evidence="1 9">Cell inner membrane</location>
        <topology evidence="1 9">Multi-pass membrane protein</topology>
    </subcellularLocation>
</comment>
<accession>A0A1E3ERA7</accession>
<dbReference type="RefSeq" id="WP_069277011.1">
    <property type="nucleotide sequence ID" value="NZ_JAFICZ010000001.1"/>
</dbReference>
<dbReference type="EMBL" id="JAFICZ010000001">
    <property type="protein sequence ID" value="MBP1294490.1"/>
    <property type="molecule type" value="Genomic_DNA"/>
</dbReference>
<evidence type="ECO:0000256" key="8">
    <source>
        <dbReference type="ARBA" id="ARBA00038436"/>
    </source>
</evidence>
<dbReference type="Pfam" id="PF04290">
    <property type="entry name" value="DctQ"/>
    <property type="match status" value="1"/>
</dbReference>
<feature type="transmembrane region" description="Helical" evidence="9">
    <location>
        <begin position="84"/>
        <end position="107"/>
    </location>
</feature>
<keyword evidence="6 9" id="KW-1133">Transmembrane helix</keyword>
<dbReference type="InterPro" id="IPR007387">
    <property type="entry name" value="TRAP_DctQ"/>
</dbReference>
<evidence type="ECO:0000256" key="7">
    <source>
        <dbReference type="ARBA" id="ARBA00023136"/>
    </source>
</evidence>
<dbReference type="OrthoDB" id="7843639at2"/>
<keyword evidence="7 9" id="KW-0472">Membrane</keyword>
<name>A0A1E3ERA7_BRAEL</name>
<protein>
    <recommendedName>
        <fullName evidence="9">TRAP transporter small permease protein</fullName>
    </recommendedName>
</protein>